<accession>A0A2P2MZE8</accession>
<evidence type="ECO:0000313" key="2">
    <source>
        <dbReference type="EMBL" id="MBX35601.1"/>
    </source>
</evidence>
<evidence type="ECO:0000256" key="1">
    <source>
        <dbReference type="SAM" id="MobiDB-lite"/>
    </source>
</evidence>
<reference evidence="2" key="1">
    <citation type="submission" date="2018-02" db="EMBL/GenBank/DDBJ databases">
        <title>Rhizophora mucronata_Transcriptome.</title>
        <authorList>
            <person name="Meera S.P."/>
            <person name="Sreeshan A."/>
            <person name="Augustine A."/>
        </authorList>
    </citation>
    <scope>NUCLEOTIDE SEQUENCE</scope>
    <source>
        <tissue evidence="2">Leaf</tissue>
    </source>
</reference>
<feature type="compositionally biased region" description="Basic and acidic residues" evidence="1">
    <location>
        <begin position="12"/>
        <end position="23"/>
    </location>
</feature>
<feature type="region of interest" description="Disordered" evidence="1">
    <location>
        <begin position="1"/>
        <end position="26"/>
    </location>
</feature>
<proteinExistence type="predicted"/>
<name>A0A2P2MZE8_RHIMU</name>
<dbReference type="EMBL" id="GGEC01055117">
    <property type="protein sequence ID" value="MBX35601.1"/>
    <property type="molecule type" value="Transcribed_RNA"/>
</dbReference>
<dbReference type="AlphaFoldDB" id="A0A2P2MZE8"/>
<organism evidence="2">
    <name type="scientific">Rhizophora mucronata</name>
    <name type="common">Asiatic mangrove</name>
    <dbReference type="NCBI Taxonomy" id="61149"/>
    <lineage>
        <taxon>Eukaryota</taxon>
        <taxon>Viridiplantae</taxon>
        <taxon>Streptophyta</taxon>
        <taxon>Embryophyta</taxon>
        <taxon>Tracheophyta</taxon>
        <taxon>Spermatophyta</taxon>
        <taxon>Magnoliopsida</taxon>
        <taxon>eudicotyledons</taxon>
        <taxon>Gunneridae</taxon>
        <taxon>Pentapetalae</taxon>
        <taxon>rosids</taxon>
        <taxon>fabids</taxon>
        <taxon>Malpighiales</taxon>
        <taxon>Rhizophoraceae</taxon>
        <taxon>Rhizophora</taxon>
    </lineage>
</organism>
<sequence>MLKKGRRMQQMKMEKADRSHTLSRDSSGISNGFCCLLKPTVVDVASPAK</sequence>
<protein>
    <submittedName>
        <fullName evidence="2">Uncharacterized protein</fullName>
    </submittedName>
</protein>